<keyword evidence="3" id="KW-1185">Reference proteome</keyword>
<dbReference type="Proteomes" id="UP000249828">
    <property type="component" value="Unassembled WGS sequence"/>
</dbReference>
<sequence>MQVSEIISSVLKNGVRKYKFKNSKVRPFNQQPEGNKGAVFGFRSKENMITSRGVVLTSEEALAENEDCFTHWTPNVYSYGTYADDGRTIVKGHAEENLKQINTFVIDFDRLPGEKLDTQMILNAALDLELIPTLILKTPGGYQAYFILENAWYISSKNNYQSIEVAKRVSENLRKVFAETLPSVDLGCNHFGIARIPRTDNIAHFYPAMTKDMQQLIAWSMKYQSAATTQKPFLQLVPSASGEVQQIKEKWVDILIKNPEIIGKKGQLGRNNAFFTLALACYSSGKEQSECYDFLDELNEKLNRSMKDMEVKRIVKSAYSGRYRGANKDYVLNLLANWSAESLSEDQLFTQNRTAWYKHKKDRTERKRSHVHEWKVDILEYLEAQCYRYRPEIALTKTELQAAVKYQDKPIPKRSLDKAINELKAEGKIYVKVKAGRGGGLVVATRKALIRTVIVVNQHVKKAYKNAIRTFFEEAAILTKMIETPEKEKKIGLFGEQTNLWDTG</sequence>
<dbReference type="RefSeq" id="WP_111246941.1">
    <property type="nucleotide sequence ID" value="NZ_PIEU01000003.1"/>
</dbReference>
<name>A0A2W4BUI7_9ENTE</name>
<accession>A0A2W4BUI7</accession>
<evidence type="ECO:0000313" key="3">
    <source>
        <dbReference type="Proteomes" id="UP000249828"/>
    </source>
</evidence>
<dbReference type="SMART" id="SM00942">
    <property type="entry name" value="PriCT_1"/>
    <property type="match status" value="1"/>
</dbReference>
<dbReference type="EMBL" id="PIEU01000003">
    <property type="protein sequence ID" value="PZL77492.1"/>
    <property type="molecule type" value="Genomic_DNA"/>
</dbReference>
<comment type="caution">
    <text evidence="2">The sequence shown here is derived from an EMBL/GenBank/DDBJ whole genome shotgun (WGS) entry which is preliminary data.</text>
</comment>
<dbReference type="InterPro" id="IPR014820">
    <property type="entry name" value="PriCT_1"/>
</dbReference>
<dbReference type="Pfam" id="PF08708">
    <property type="entry name" value="PriCT_1"/>
    <property type="match status" value="1"/>
</dbReference>
<reference evidence="2 3" key="1">
    <citation type="submission" date="2017-11" db="EMBL/GenBank/DDBJ databases">
        <title>Draft genome sequence of Enterococcus plantarum TRW2 strain isolated from lettuce.</title>
        <authorList>
            <person name="Kim E.B."/>
            <person name="Marco M.L."/>
            <person name="Williams T.R."/>
            <person name="You I.H."/>
        </authorList>
    </citation>
    <scope>NUCLEOTIDE SEQUENCE [LARGE SCALE GENOMIC DNA]</scope>
    <source>
        <strain evidence="2 3">TRW2</strain>
    </source>
</reference>
<protein>
    <submittedName>
        <fullName evidence="2">RepS protein</fullName>
    </submittedName>
</protein>
<evidence type="ECO:0000313" key="2">
    <source>
        <dbReference type="EMBL" id="PZL77492.1"/>
    </source>
</evidence>
<organism evidence="2 3">
    <name type="scientific">Enterococcus plantarum</name>
    <dbReference type="NCBI Taxonomy" id="1077675"/>
    <lineage>
        <taxon>Bacteria</taxon>
        <taxon>Bacillati</taxon>
        <taxon>Bacillota</taxon>
        <taxon>Bacilli</taxon>
        <taxon>Lactobacillales</taxon>
        <taxon>Enterococcaceae</taxon>
        <taxon>Enterococcus</taxon>
    </lineage>
</organism>
<evidence type="ECO:0000259" key="1">
    <source>
        <dbReference type="SMART" id="SM00942"/>
    </source>
</evidence>
<proteinExistence type="predicted"/>
<dbReference type="AlphaFoldDB" id="A0A2W4BUI7"/>
<gene>
    <name evidence="2" type="ORF">CI088_01445</name>
</gene>
<feature type="domain" description="Primase C-terminal 1" evidence="1">
    <location>
        <begin position="259"/>
        <end position="324"/>
    </location>
</feature>